<dbReference type="Proteomes" id="UP000029736">
    <property type="component" value="Unassembled WGS sequence"/>
</dbReference>
<dbReference type="SMART" id="SM00935">
    <property type="entry name" value="OmpH"/>
    <property type="match status" value="1"/>
</dbReference>
<sequence length="173" mass="20223">MNQLSLKKALLTLTIVAAGTFTTFAQRIAYVNVNTILESIDEYQAAQRDLDKTAQVWRQEIAQEYDKIKGMYNRYQAEQVLLSEDERQRREEEIMGKEQEVRDLQKSRFGPEGDLFKLRQDLVRPIQERVYAAIEEYAQERGYDFIFDKSSGAGMIFSNPSYDKTEDVMKKLK</sequence>
<accession>A0A098SA52</accession>
<dbReference type="Pfam" id="PF03938">
    <property type="entry name" value="OmpH"/>
    <property type="match status" value="1"/>
</dbReference>
<dbReference type="Gene3D" id="3.30.910.20">
    <property type="entry name" value="Skp domain"/>
    <property type="match status" value="1"/>
</dbReference>
<keyword evidence="3" id="KW-0175">Coiled coil</keyword>
<keyword evidence="2 4" id="KW-0732">Signal</keyword>
<dbReference type="STRING" id="1524460.IX84_04255"/>
<dbReference type="SUPFAM" id="SSF111384">
    <property type="entry name" value="OmpH-like"/>
    <property type="match status" value="1"/>
</dbReference>
<gene>
    <name evidence="5" type="ORF">IX84_04255</name>
</gene>
<dbReference type="RefSeq" id="WP_044216776.1">
    <property type="nucleotide sequence ID" value="NZ_JBKAGJ010000001.1"/>
</dbReference>
<dbReference type="PANTHER" id="PTHR35089:SF1">
    <property type="entry name" value="CHAPERONE PROTEIN SKP"/>
    <property type="match status" value="1"/>
</dbReference>
<dbReference type="InterPro" id="IPR024930">
    <property type="entry name" value="Skp_dom_sf"/>
</dbReference>
<dbReference type="InterPro" id="IPR005632">
    <property type="entry name" value="Chaperone_Skp"/>
</dbReference>
<dbReference type="PANTHER" id="PTHR35089">
    <property type="entry name" value="CHAPERONE PROTEIN SKP"/>
    <property type="match status" value="1"/>
</dbReference>
<comment type="caution">
    <text evidence="5">The sequence shown here is derived from an EMBL/GenBank/DDBJ whole genome shotgun (WGS) entry which is preliminary data.</text>
</comment>
<reference evidence="5 6" key="1">
    <citation type="journal article" date="2014" name="Int. J. Syst. Evol. Microbiol.">
        <title>Phaeodactylibacter xiamenensis gen. nov., sp. nov., a member of the family Saprospiraceae isolated from the marine alga Phaeodactylum tricornutum.</title>
        <authorList>
            <person name="Chen Z.Jr."/>
            <person name="Lei X."/>
            <person name="Lai Q."/>
            <person name="Li Y."/>
            <person name="Zhang B."/>
            <person name="Zhang J."/>
            <person name="Zhang H."/>
            <person name="Yang L."/>
            <person name="Zheng W."/>
            <person name="Tian Y."/>
            <person name="Yu Z."/>
            <person name="Xu H.Jr."/>
            <person name="Zheng T."/>
        </authorList>
    </citation>
    <scope>NUCLEOTIDE SEQUENCE [LARGE SCALE GENOMIC DNA]</scope>
    <source>
        <strain evidence="5 6">KD52</strain>
    </source>
</reference>
<protein>
    <submittedName>
        <fullName evidence="5">Membrane protein</fullName>
    </submittedName>
</protein>
<evidence type="ECO:0000256" key="4">
    <source>
        <dbReference type="SAM" id="SignalP"/>
    </source>
</evidence>
<feature type="chain" id="PRO_5001940063" evidence="4">
    <location>
        <begin position="26"/>
        <end position="173"/>
    </location>
</feature>
<name>A0A098SA52_9BACT</name>
<keyword evidence="6" id="KW-1185">Reference proteome</keyword>
<feature type="coiled-coil region" evidence="3">
    <location>
        <begin position="58"/>
        <end position="107"/>
    </location>
</feature>
<dbReference type="EMBL" id="JPOS01000012">
    <property type="protein sequence ID" value="KGE89005.1"/>
    <property type="molecule type" value="Genomic_DNA"/>
</dbReference>
<dbReference type="GO" id="GO:0051082">
    <property type="term" value="F:unfolded protein binding"/>
    <property type="evidence" value="ECO:0007669"/>
    <property type="project" value="InterPro"/>
</dbReference>
<comment type="similarity">
    <text evidence="1">Belongs to the Skp family.</text>
</comment>
<evidence type="ECO:0000256" key="2">
    <source>
        <dbReference type="ARBA" id="ARBA00022729"/>
    </source>
</evidence>
<proteinExistence type="inferred from homology"/>
<evidence type="ECO:0000313" key="6">
    <source>
        <dbReference type="Proteomes" id="UP000029736"/>
    </source>
</evidence>
<dbReference type="GO" id="GO:0005829">
    <property type="term" value="C:cytosol"/>
    <property type="evidence" value="ECO:0007669"/>
    <property type="project" value="TreeGrafter"/>
</dbReference>
<dbReference type="AlphaFoldDB" id="A0A098SA52"/>
<evidence type="ECO:0000313" key="5">
    <source>
        <dbReference type="EMBL" id="KGE89005.1"/>
    </source>
</evidence>
<dbReference type="OrthoDB" id="9788552at2"/>
<dbReference type="GO" id="GO:0050821">
    <property type="term" value="P:protein stabilization"/>
    <property type="evidence" value="ECO:0007669"/>
    <property type="project" value="TreeGrafter"/>
</dbReference>
<evidence type="ECO:0000256" key="1">
    <source>
        <dbReference type="ARBA" id="ARBA00009091"/>
    </source>
</evidence>
<evidence type="ECO:0000256" key="3">
    <source>
        <dbReference type="SAM" id="Coils"/>
    </source>
</evidence>
<organism evidence="5 6">
    <name type="scientific">Phaeodactylibacter xiamenensis</name>
    <dbReference type="NCBI Taxonomy" id="1524460"/>
    <lineage>
        <taxon>Bacteria</taxon>
        <taxon>Pseudomonadati</taxon>
        <taxon>Bacteroidota</taxon>
        <taxon>Saprospiria</taxon>
        <taxon>Saprospirales</taxon>
        <taxon>Haliscomenobacteraceae</taxon>
        <taxon>Phaeodactylibacter</taxon>
    </lineage>
</organism>
<feature type="signal peptide" evidence="4">
    <location>
        <begin position="1"/>
        <end position="25"/>
    </location>
</feature>